<dbReference type="SUPFAM" id="SSF48403">
    <property type="entry name" value="Ankyrin repeat"/>
    <property type="match status" value="1"/>
</dbReference>
<dbReference type="PANTHER" id="PTHR46427">
    <property type="entry name" value="ANKYRIN REPEAT AND LEM DOMAIN-CONTAINING PROTEIN 1"/>
    <property type="match status" value="1"/>
</dbReference>
<dbReference type="Pfam" id="PF00023">
    <property type="entry name" value="Ank"/>
    <property type="match status" value="1"/>
</dbReference>
<sequence>MSFKNEESCSLTRTSSSNGRVLDNRILDRHFIPSEIMERVSLLYRAVEAHDESSVKSILTLYDDLDTNCLLPGWSMPLLHFAVGLSNNSPEIVLLLLEKGGDPNNLTTEDNVSPMHLSVIYDYEHVLHVLMRNGGNATLVNGDGKSCYDLAKDNVEEEMKERCFLYFYKKSVDFRKSIKPSDSVVKAWKDTHPDSSIISFSNNSSSADEFITCESSDSEPSSIHLKPVDATESINISAEQKKLWNKFSYLMTEDESEQDSSRDDNGKLSTIEEESALSISYQRKLGYEETKECTIGLFDESNYPMSPPTFATTPNPAFSDSSSVSSTATEIADSTPPILPPPSKTDMIKLQTTMKDSQIPPSSVPVTKSTYQVLNRLANQSQLTKVLAPKPGTCNFSSELKQAITDLHVIDEWGNLKIDLLQSYSTPSKKSKSFYNYLLLDPKITKKANFSGTHLKSDIIKNPEKFEAFLKSIFYIGKGCGKRPIQHLVDAKEKYGSGRKVLTGFGEKLDRILNIWSSGLGVIVVSVFHHSSEREANVNEASMIDAVGLVELSNIKKGSYAGTLTSTWSQKSKNQLGTFLLYKAFCAFTVSEHKSFHAQDV</sequence>
<comment type="caution">
    <text evidence="2">The sequence shown here is derived from an EMBL/GenBank/DDBJ whole genome shotgun (WGS) entry which is preliminary data.</text>
</comment>
<dbReference type="GO" id="GO:0005654">
    <property type="term" value="C:nucleoplasm"/>
    <property type="evidence" value="ECO:0007669"/>
    <property type="project" value="TreeGrafter"/>
</dbReference>
<dbReference type="PANTHER" id="PTHR46427:SF1">
    <property type="entry name" value="ANKYRIN REPEAT AND LEM DOMAIN-CONTAINING PROTEIN 1"/>
    <property type="match status" value="1"/>
</dbReference>
<keyword evidence="3" id="KW-1185">Reference proteome</keyword>
<dbReference type="EMBL" id="LNIX01000028">
    <property type="protein sequence ID" value="OXA41890.1"/>
    <property type="molecule type" value="Genomic_DNA"/>
</dbReference>
<dbReference type="InterPro" id="IPR002110">
    <property type="entry name" value="Ankyrin_rpt"/>
</dbReference>
<dbReference type="GO" id="GO:0000712">
    <property type="term" value="P:resolution of meiotic recombination intermediates"/>
    <property type="evidence" value="ECO:0007669"/>
    <property type="project" value="TreeGrafter"/>
</dbReference>
<dbReference type="STRING" id="158441.A0A226D9S2"/>
<dbReference type="Pfam" id="PF22945">
    <property type="entry name" value="LEM-3_GIY-YIG"/>
    <property type="match status" value="1"/>
</dbReference>
<keyword evidence="1" id="KW-0040">ANK repeat</keyword>
<dbReference type="GO" id="GO:0000724">
    <property type="term" value="P:double-strand break repair via homologous recombination"/>
    <property type="evidence" value="ECO:0007669"/>
    <property type="project" value="TreeGrafter"/>
</dbReference>
<dbReference type="GO" id="GO:0004520">
    <property type="term" value="F:DNA endonuclease activity"/>
    <property type="evidence" value="ECO:0007669"/>
    <property type="project" value="TreeGrafter"/>
</dbReference>
<evidence type="ECO:0000313" key="2">
    <source>
        <dbReference type="EMBL" id="OXA41890.1"/>
    </source>
</evidence>
<dbReference type="InterPro" id="IPR036770">
    <property type="entry name" value="Ankyrin_rpt-contain_sf"/>
</dbReference>
<organism evidence="2 3">
    <name type="scientific">Folsomia candida</name>
    <name type="common">Springtail</name>
    <dbReference type="NCBI Taxonomy" id="158441"/>
    <lineage>
        <taxon>Eukaryota</taxon>
        <taxon>Metazoa</taxon>
        <taxon>Ecdysozoa</taxon>
        <taxon>Arthropoda</taxon>
        <taxon>Hexapoda</taxon>
        <taxon>Collembola</taxon>
        <taxon>Entomobryomorpha</taxon>
        <taxon>Isotomoidea</taxon>
        <taxon>Isotomidae</taxon>
        <taxon>Proisotominae</taxon>
        <taxon>Folsomia</taxon>
    </lineage>
</organism>
<dbReference type="Gene3D" id="1.25.40.20">
    <property type="entry name" value="Ankyrin repeat-containing domain"/>
    <property type="match status" value="1"/>
</dbReference>
<proteinExistence type="predicted"/>
<dbReference type="Proteomes" id="UP000198287">
    <property type="component" value="Unassembled WGS sequence"/>
</dbReference>
<dbReference type="OMA" id="MENCFAY"/>
<protein>
    <submittedName>
        <fullName evidence="2">Ankyrin repeat and LEM domain-containing protein 1</fullName>
    </submittedName>
</protein>
<dbReference type="PROSITE" id="PS50088">
    <property type="entry name" value="ANK_REPEAT"/>
    <property type="match status" value="1"/>
</dbReference>
<evidence type="ECO:0000313" key="3">
    <source>
        <dbReference type="Proteomes" id="UP000198287"/>
    </source>
</evidence>
<dbReference type="SMART" id="SM00248">
    <property type="entry name" value="ANK"/>
    <property type="match status" value="3"/>
</dbReference>
<name>A0A226D9S2_FOLCA</name>
<feature type="repeat" description="ANK" evidence="1">
    <location>
        <begin position="110"/>
        <end position="142"/>
    </location>
</feature>
<dbReference type="InterPro" id="IPR034998">
    <property type="entry name" value="ANKLE1"/>
</dbReference>
<reference evidence="2 3" key="1">
    <citation type="submission" date="2015-12" db="EMBL/GenBank/DDBJ databases">
        <title>The genome of Folsomia candida.</title>
        <authorList>
            <person name="Faddeeva A."/>
            <person name="Derks M.F."/>
            <person name="Anvar Y."/>
            <person name="Smit S."/>
            <person name="Van Straalen N."/>
            <person name="Roelofs D."/>
        </authorList>
    </citation>
    <scope>NUCLEOTIDE SEQUENCE [LARGE SCALE GENOMIC DNA]</scope>
    <source>
        <strain evidence="2 3">VU population</strain>
        <tissue evidence="2">Whole body</tissue>
    </source>
</reference>
<dbReference type="AlphaFoldDB" id="A0A226D9S2"/>
<dbReference type="OrthoDB" id="1601181at2759"/>
<dbReference type="GO" id="GO:0005737">
    <property type="term" value="C:cytoplasm"/>
    <property type="evidence" value="ECO:0007669"/>
    <property type="project" value="TreeGrafter"/>
</dbReference>
<accession>A0A226D9S2</accession>
<gene>
    <name evidence="2" type="ORF">Fcan01_23376</name>
</gene>
<evidence type="ECO:0000256" key="1">
    <source>
        <dbReference type="PROSITE-ProRule" id="PRU00023"/>
    </source>
</evidence>